<dbReference type="eggNOG" id="COG1663">
    <property type="taxonomic scope" value="Bacteria"/>
</dbReference>
<evidence type="ECO:0000256" key="8">
    <source>
        <dbReference type="ARBA" id="ARBA00022741"/>
    </source>
</evidence>
<keyword evidence="5 13" id="KW-0444">Lipid biosynthesis</keyword>
<dbReference type="AlphaFoldDB" id="A0A1C2HZJ3"/>
<evidence type="ECO:0000313" key="16">
    <source>
        <dbReference type="Proteomes" id="UP000094893"/>
    </source>
</evidence>
<keyword evidence="8 13" id="KW-0547">Nucleotide-binding</keyword>
<evidence type="ECO:0000313" key="15">
    <source>
        <dbReference type="EMBL" id="OCX71013.1"/>
    </source>
</evidence>
<dbReference type="PANTHER" id="PTHR42724:SF1">
    <property type="entry name" value="TETRAACYLDISACCHARIDE 4'-KINASE, MITOCHONDRIAL-RELATED"/>
    <property type="match status" value="1"/>
</dbReference>
<name>A0A1C2HZJ3_ACITH</name>
<dbReference type="GO" id="GO:0009244">
    <property type="term" value="P:lipopolysaccharide core region biosynthetic process"/>
    <property type="evidence" value="ECO:0007669"/>
    <property type="project" value="TreeGrafter"/>
</dbReference>
<evidence type="ECO:0000256" key="2">
    <source>
        <dbReference type="ARBA" id="ARBA00004870"/>
    </source>
</evidence>
<evidence type="ECO:0000256" key="7">
    <source>
        <dbReference type="ARBA" id="ARBA00022679"/>
    </source>
</evidence>
<evidence type="ECO:0000313" key="17">
    <source>
        <dbReference type="Proteomes" id="UP000095008"/>
    </source>
</evidence>
<keyword evidence="10 13" id="KW-0067">ATP-binding</keyword>
<dbReference type="EMBL" id="LWRY01000231">
    <property type="protein sequence ID" value="OCX69144.1"/>
    <property type="molecule type" value="Genomic_DNA"/>
</dbReference>
<dbReference type="InterPro" id="IPR003758">
    <property type="entry name" value="LpxK"/>
</dbReference>
<evidence type="ECO:0000256" key="6">
    <source>
        <dbReference type="ARBA" id="ARBA00022556"/>
    </source>
</evidence>
<evidence type="ECO:0000313" key="14">
    <source>
        <dbReference type="EMBL" id="OCX69144.1"/>
    </source>
</evidence>
<evidence type="ECO:0000256" key="1">
    <source>
        <dbReference type="ARBA" id="ARBA00002274"/>
    </source>
</evidence>
<dbReference type="GO" id="GO:0005886">
    <property type="term" value="C:plasma membrane"/>
    <property type="evidence" value="ECO:0007669"/>
    <property type="project" value="TreeGrafter"/>
</dbReference>
<keyword evidence="11 13" id="KW-0443">Lipid metabolism</keyword>
<dbReference type="EC" id="2.7.1.130" evidence="3 13"/>
<dbReference type="InterPro" id="IPR027417">
    <property type="entry name" value="P-loop_NTPase"/>
</dbReference>
<dbReference type="OrthoDB" id="5297728at2"/>
<dbReference type="Proteomes" id="UP000094893">
    <property type="component" value="Unassembled WGS sequence"/>
</dbReference>
<comment type="similarity">
    <text evidence="13">Belongs to the LpxK family.</text>
</comment>
<dbReference type="Pfam" id="PF02606">
    <property type="entry name" value="LpxK"/>
    <property type="match status" value="1"/>
</dbReference>
<evidence type="ECO:0000256" key="11">
    <source>
        <dbReference type="ARBA" id="ARBA00023098"/>
    </source>
</evidence>
<dbReference type="EMBL" id="LWSA01000181">
    <property type="protein sequence ID" value="OCX71013.1"/>
    <property type="molecule type" value="Genomic_DNA"/>
</dbReference>
<organism evidence="14 17">
    <name type="scientific">Acidithiobacillus thiooxidans</name>
    <name type="common">Thiobacillus thiooxidans</name>
    <dbReference type="NCBI Taxonomy" id="930"/>
    <lineage>
        <taxon>Bacteria</taxon>
        <taxon>Pseudomonadati</taxon>
        <taxon>Pseudomonadota</taxon>
        <taxon>Acidithiobacillia</taxon>
        <taxon>Acidithiobacillales</taxon>
        <taxon>Acidithiobacillaceae</taxon>
        <taxon>Acidithiobacillus</taxon>
    </lineage>
</organism>
<dbReference type="Proteomes" id="UP000095008">
    <property type="component" value="Unassembled WGS sequence"/>
</dbReference>
<feature type="binding site" evidence="13">
    <location>
        <begin position="55"/>
        <end position="62"/>
    </location>
    <ligand>
        <name>ATP</name>
        <dbReference type="ChEBI" id="CHEBI:30616"/>
    </ligand>
</feature>
<evidence type="ECO:0000256" key="10">
    <source>
        <dbReference type="ARBA" id="ARBA00022840"/>
    </source>
</evidence>
<keyword evidence="7 13" id="KW-0808">Transferase</keyword>
<dbReference type="SUPFAM" id="SSF52540">
    <property type="entry name" value="P-loop containing nucleoside triphosphate hydrolases"/>
    <property type="match status" value="1"/>
</dbReference>
<evidence type="ECO:0000256" key="4">
    <source>
        <dbReference type="ARBA" id="ARBA00016436"/>
    </source>
</evidence>
<comment type="caution">
    <text evidence="14">The sequence shown here is derived from an EMBL/GenBank/DDBJ whole genome shotgun (WGS) entry which is preliminary data.</text>
</comment>
<evidence type="ECO:0000256" key="5">
    <source>
        <dbReference type="ARBA" id="ARBA00022516"/>
    </source>
</evidence>
<dbReference type="STRING" id="930.GCA_002079865_03525"/>
<dbReference type="HAMAP" id="MF_00409">
    <property type="entry name" value="LpxK"/>
    <property type="match status" value="1"/>
</dbReference>
<accession>A0A1C2HZJ3</accession>
<dbReference type="GO" id="GO:0009245">
    <property type="term" value="P:lipid A biosynthetic process"/>
    <property type="evidence" value="ECO:0007669"/>
    <property type="project" value="UniProtKB-UniRule"/>
</dbReference>
<comment type="function">
    <text evidence="1 13">Transfers the gamma-phosphate of ATP to the 4'-position of a tetraacyldisaccharide 1-phosphate intermediate (termed DS-1-P) to form tetraacyldisaccharide 1,4'-bis-phosphate (lipid IVA).</text>
</comment>
<keyword evidence="17" id="KW-1185">Reference proteome</keyword>
<sequence>MSFRQTLEQQWQEGGWLATSLRPLGGLTGAVATWRRRHIHGREADIPTVVVGNLSVGGSGKTPLVAALAHLLRQAGWQVAIISRGYGAHPPHWPYRVQAHDSPERAGDEPLLLAQLQHQTQAVYICPDRHQGIAAAVADGFDLALLDDGFQHLALHPSLRLLVMSGSRPFGNGYCLPAGPLREPRVALAAADALLVDAAAAIALAQTESPPQFGFQVRPQDLQAVADPQRIRSLDSLTGEHWTVVTGIARPQRFVDTLATLGADVGADARFFPDHHVFTRADLETLSRPLVMTEKDAVKCRKFAQPDDWALRISAELAPDFMPWLEGALSNWRNHEH</sequence>
<dbReference type="PANTHER" id="PTHR42724">
    <property type="entry name" value="TETRAACYLDISACCHARIDE 4'-KINASE"/>
    <property type="match status" value="1"/>
</dbReference>
<reference evidence="14 16" key="1">
    <citation type="journal article" date="2016" name="Int. J. Mol. Sci.">
        <title>Comparative genomics of the extreme acidophile Acidithiobacillus thiooxidans reveals intraspecific divergence and niche adaptation.</title>
        <authorList>
            <person name="Zhang X."/>
            <person name="Feng X."/>
            <person name="Tao J."/>
            <person name="Ma L."/>
            <person name="Xiao Y."/>
            <person name="Liang Y."/>
            <person name="Liu X."/>
            <person name="Yin H."/>
        </authorList>
    </citation>
    <scope>NUCLEOTIDE SEQUENCE [LARGE SCALE GENOMIC DNA]</scope>
    <source>
        <strain evidence="15 16">A02</strain>
        <strain evidence="14">DXS-W</strain>
    </source>
</reference>
<dbReference type="GO" id="GO:0009029">
    <property type="term" value="F:lipid-A 4'-kinase activity"/>
    <property type="evidence" value="ECO:0007669"/>
    <property type="project" value="UniProtKB-UniRule"/>
</dbReference>
<protein>
    <recommendedName>
        <fullName evidence="4 13">Tetraacyldisaccharide 4'-kinase</fullName>
        <ecNumber evidence="3 13">2.7.1.130</ecNumber>
    </recommendedName>
    <alternativeName>
        <fullName evidence="12 13">Lipid A 4'-kinase</fullName>
    </alternativeName>
</protein>
<comment type="pathway">
    <text evidence="2 13">Glycolipid biosynthesis; lipid IV(A) biosynthesis; lipid IV(A) from (3R)-3-hydroxytetradecanoyl-[acyl-carrier-protein] and UDP-N-acetyl-alpha-D-glucosamine: step 6/6.</text>
</comment>
<comment type="catalytic activity">
    <reaction evidence="13">
        <text>a lipid A disaccharide + ATP = a lipid IVA + ADP + H(+)</text>
        <dbReference type="Rhea" id="RHEA:67840"/>
        <dbReference type="ChEBI" id="CHEBI:15378"/>
        <dbReference type="ChEBI" id="CHEBI:30616"/>
        <dbReference type="ChEBI" id="CHEBI:176343"/>
        <dbReference type="ChEBI" id="CHEBI:176425"/>
        <dbReference type="ChEBI" id="CHEBI:456216"/>
        <dbReference type="EC" id="2.7.1.130"/>
    </reaction>
</comment>
<dbReference type="RefSeq" id="WP_024894834.1">
    <property type="nucleotide sequence ID" value="NZ_LWRY01000231.1"/>
</dbReference>
<gene>
    <name evidence="13" type="primary">lpxK</name>
    <name evidence="14" type="ORF">A6M23_15735</name>
    <name evidence="15" type="ORF">A6P07_12795</name>
</gene>
<dbReference type="UniPathway" id="UPA00359">
    <property type="reaction ID" value="UER00482"/>
</dbReference>
<keyword evidence="6 13" id="KW-0441">Lipid A biosynthesis</keyword>
<evidence type="ECO:0000256" key="12">
    <source>
        <dbReference type="ARBA" id="ARBA00029757"/>
    </source>
</evidence>
<evidence type="ECO:0000256" key="13">
    <source>
        <dbReference type="HAMAP-Rule" id="MF_00409"/>
    </source>
</evidence>
<evidence type="ECO:0000256" key="9">
    <source>
        <dbReference type="ARBA" id="ARBA00022777"/>
    </source>
</evidence>
<evidence type="ECO:0000256" key="3">
    <source>
        <dbReference type="ARBA" id="ARBA00012071"/>
    </source>
</evidence>
<keyword evidence="9 13" id="KW-0418">Kinase</keyword>
<dbReference type="NCBIfam" id="TIGR00682">
    <property type="entry name" value="lpxK"/>
    <property type="match status" value="1"/>
</dbReference>
<proteinExistence type="inferred from homology"/>
<dbReference type="GO" id="GO:0005524">
    <property type="term" value="F:ATP binding"/>
    <property type="evidence" value="ECO:0007669"/>
    <property type="project" value="UniProtKB-UniRule"/>
</dbReference>